<protein>
    <submittedName>
        <fullName evidence="1">Uncharacterized protein</fullName>
    </submittedName>
</protein>
<evidence type="ECO:0000313" key="2">
    <source>
        <dbReference type="Proteomes" id="UP000509510"/>
    </source>
</evidence>
<dbReference type="KEGG" id="trg:TRUGW13939_01802"/>
<name>A0A7H8QLB3_TALRU</name>
<evidence type="ECO:0000313" key="1">
    <source>
        <dbReference type="EMBL" id="QKX54714.1"/>
    </source>
</evidence>
<dbReference type="GeneID" id="55989312"/>
<reference evidence="2" key="1">
    <citation type="submission" date="2020-06" db="EMBL/GenBank/DDBJ databases">
        <title>A chromosome-scale genome assembly of Talaromyces rugulosus W13939.</title>
        <authorList>
            <person name="Wang B."/>
            <person name="Guo L."/>
            <person name="Ye K."/>
            <person name="Wang L."/>
        </authorList>
    </citation>
    <scope>NUCLEOTIDE SEQUENCE [LARGE SCALE GENOMIC DNA]</scope>
    <source>
        <strain evidence="2">W13939</strain>
    </source>
</reference>
<dbReference type="Proteomes" id="UP000509510">
    <property type="component" value="Chromosome I"/>
</dbReference>
<dbReference type="OrthoDB" id="4384581at2759"/>
<proteinExistence type="predicted"/>
<accession>A0A7H8QLB3</accession>
<organism evidence="1 2">
    <name type="scientific">Talaromyces rugulosus</name>
    <name type="common">Penicillium rugulosum</name>
    <dbReference type="NCBI Taxonomy" id="121627"/>
    <lineage>
        <taxon>Eukaryota</taxon>
        <taxon>Fungi</taxon>
        <taxon>Dikarya</taxon>
        <taxon>Ascomycota</taxon>
        <taxon>Pezizomycotina</taxon>
        <taxon>Eurotiomycetes</taxon>
        <taxon>Eurotiomycetidae</taxon>
        <taxon>Eurotiales</taxon>
        <taxon>Trichocomaceae</taxon>
        <taxon>Talaromyces</taxon>
        <taxon>Talaromyces sect. Islandici</taxon>
    </lineage>
</organism>
<dbReference type="EMBL" id="CP055898">
    <property type="protein sequence ID" value="QKX54714.1"/>
    <property type="molecule type" value="Genomic_DNA"/>
</dbReference>
<keyword evidence="2" id="KW-1185">Reference proteome</keyword>
<gene>
    <name evidence="1" type="ORF">TRUGW13939_01802</name>
</gene>
<dbReference type="RefSeq" id="XP_035340893.1">
    <property type="nucleotide sequence ID" value="XM_035485000.1"/>
</dbReference>
<sequence length="208" mass="22971">MEVLGYVHLRDLGKPVPEIVDGVEKEFQALSIQDVPGEALSIFGKGGPRCDQFIGYGTDELQGGVGSEASLTTSGFADECYQILIIIQMRSTVKSYIRNEIFVRQGPRPVRVRQSQQGRVHMKKNQAIGIFKVAPERSSVTFRLSLPGQEELVTTIKLHEDELLFVSGSVTVKIEITSDTPELIWDGYSSVPVGMDILNTDVLDFAKL</sequence>
<dbReference type="AlphaFoldDB" id="A0A7H8QLB3"/>